<dbReference type="PANTHER" id="PTHR43735">
    <property type="entry name" value="APOPTOSIS-INDUCING FACTOR 1"/>
    <property type="match status" value="1"/>
</dbReference>
<dbReference type="EMBL" id="ML978137">
    <property type="protein sequence ID" value="KAF2093589.1"/>
    <property type="molecule type" value="Genomic_DNA"/>
</dbReference>
<dbReference type="InterPro" id="IPR036188">
    <property type="entry name" value="FAD/NAD-bd_sf"/>
</dbReference>
<evidence type="ECO:0000313" key="3">
    <source>
        <dbReference type="Proteomes" id="UP000799772"/>
    </source>
</evidence>
<dbReference type="OrthoDB" id="202203at2759"/>
<dbReference type="PRINTS" id="PR00368">
    <property type="entry name" value="FADPNR"/>
</dbReference>
<sequence length="422" mass="45778">MASTASPRTKILVVGGSYGGLSASLNLLDLCHGKNARSSPVKPPDQTDKPKLPVEITIVDERDGFFHTIGAPLALASEEYAAKAWIKAANIPALRHPDISWVHGSVTSIDTSKHTASITRIDTSEPEQHRYDYLIAASGLRRVWPTVPQSLTKKSYILEAERHIDAVKDAHSGVVVVGGGAVGVEMAAELKVAQPQLKVTLIHSRDKLLSNEPLPDELKDKTCDLLKEGGVEVVLGRRVVHVEPITKPDGKKCNELELSDGTRMRACQIISAISKPVPTTTYLPLECLNTDGLVKVNNKLQFSASDANHNYHYAIGDMVARSGIKRCGGAIYGAVIAATNVYQQMLNEQDPEGRAPKFEEMPEAPPMIALAVGKKAIAYHPAEGVKYGADVMQHFFQDDLALIWFCTQLDLGIKPSETAEVK</sequence>
<dbReference type="SUPFAM" id="SSF51905">
    <property type="entry name" value="FAD/NAD(P)-binding domain"/>
    <property type="match status" value="1"/>
</dbReference>
<evidence type="ECO:0000313" key="2">
    <source>
        <dbReference type="EMBL" id="KAF2093589.1"/>
    </source>
</evidence>
<reference evidence="2" key="1">
    <citation type="journal article" date="2020" name="Stud. Mycol.">
        <title>101 Dothideomycetes genomes: a test case for predicting lifestyles and emergence of pathogens.</title>
        <authorList>
            <person name="Haridas S."/>
            <person name="Albert R."/>
            <person name="Binder M."/>
            <person name="Bloem J."/>
            <person name="Labutti K."/>
            <person name="Salamov A."/>
            <person name="Andreopoulos B."/>
            <person name="Baker S."/>
            <person name="Barry K."/>
            <person name="Bills G."/>
            <person name="Bluhm B."/>
            <person name="Cannon C."/>
            <person name="Castanera R."/>
            <person name="Culley D."/>
            <person name="Daum C."/>
            <person name="Ezra D."/>
            <person name="Gonzalez J."/>
            <person name="Henrissat B."/>
            <person name="Kuo A."/>
            <person name="Liang C."/>
            <person name="Lipzen A."/>
            <person name="Lutzoni F."/>
            <person name="Magnuson J."/>
            <person name="Mondo S."/>
            <person name="Nolan M."/>
            <person name="Ohm R."/>
            <person name="Pangilinan J."/>
            <person name="Park H.-J."/>
            <person name="Ramirez L."/>
            <person name="Alfaro M."/>
            <person name="Sun H."/>
            <person name="Tritt A."/>
            <person name="Yoshinaga Y."/>
            <person name="Zwiers L.-H."/>
            <person name="Turgeon B."/>
            <person name="Goodwin S."/>
            <person name="Spatafora J."/>
            <person name="Crous P."/>
            <person name="Grigoriev I."/>
        </authorList>
    </citation>
    <scope>NUCLEOTIDE SEQUENCE</scope>
    <source>
        <strain evidence="2">CBS 133067</strain>
    </source>
</reference>
<proteinExistence type="predicted"/>
<dbReference type="InterPro" id="IPR023753">
    <property type="entry name" value="FAD/NAD-binding_dom"/>
</dbReference>
<dbReference type="GO" id="GO:0005737">
    <property type="term" value="C:cytoplasm"/>
    <property type="evidence" value="ECO:0007669"/>
    <property type="project" value="TreeGrafter"/>
</dbReference>
<feature type="domain" description="FAD/NAD(P)-binding" evidence="1">
    <location>
        <begin position="10"/>
        <end position="327"/>
    </location>
</feature>
<keyword evidence="3" id="KW-1185">Reference proteome</keyword>
<organism evidence="2 3">
    <name type="scientific">Rhizodiscina lignyota</name>
    <dbReference type="NCBI Taxonomy" id="1504668"/>
    <lineage>
        <taxon>Eukaryota</taxon>
        <taxon>Fungi</taxon>
        <taxon>Dikarya</taxon>
        <taxon>Ascomycota</taxon>
        <taxon>Pezizomycotina</taxon>
        <taxon>Dothideomycetes</taxon>
        <taxon>Pleosporomycetidae</taxon>
        <taxon>Aulographales</taxon>
        <taxon>Rhizodiscinaceae</taxon>
        <taxon>Rhizodiscina</taxon>
    </lineage>
</organism>
<comment type="caution">
    <text evidence="2">The sequence shown here is derived from an EMBL/GenBank/DDBJ whole genome shotgun (WGS) entry which is preliminary data.</text>
</comment>
<dbReference type="AlphaFoldDB" id="A0A9P4I6Z9"/>
<dbReference type="Gene3D" id="3.50.50.60">
    <property type="entry name" value="FAD/NAD(P)-binding domain"/>
    <property type="match status" value="2"/>
</dbReference>
<dbReference type="GO" id="GO:0004174">
    <property type="term" value="F:electron-transferring-flavoprotein dehydrogenase activity"/>
    <property type="evidence" value="ECO:0007669"/>
    <property type="project" value="TreeGrafter"/>
</dbReference>
<dbReference type="PANTHER" id="PTHR43735:SF24">
    <property type="entry name" value="NUCLEOTIDE-DISULPHIDE OXIDOREDUCTASE AMID-LIKE, PUTATIVE (AFU_ORTHOLOGUE AFUA_1G17180)-RELATED"/>
    <property type="match status" value="1"/>
</dbReference>
<dbReference type="GO" id="GO:0050660">
    <property type="term" value="F:flavin adenine dinucleotide binding"/>
    <property type="evidence" value="ECO:0007669"/>
    <property type="project" value="TreeGrafter"/>
</dbReference>
<accession>A0A9P4I6Z9</accession>
<name>A0A9P4I6Z9_9PEZI</name>
<dbReference type="Pfam" id="PF07992">
    <property type="entry name" value="Pyr_redox_2"/>
    <property type="match status" value="1"/>
</dbReference>
<evidence type="ECO:0000259" key="1">
    <source>
        <dbReference type="Pfam" id="PF07992"/>
    </source>
</evidence>
<protein>
    <submittedName>
        <fullName evidence="2">FAD/NAD(P)-binding domain-containing protein</fullName>
    </submittedName>
</protein>
<gene>
    <name evidence="2" type="ORF">NA57DRAFT_81091</name>
</gene>
<dbReference type="Proteomes" id="UP000799772">
    <property type="component" value="Unassembled WGS sequence"/>
</dbReference>
<dbReference type="PRINTS" id="PR00411">
    <property type="entry name" value="PNDRDTASEI"/>
</dbReference>